<dbReference type="STRING" id="497964.CfE428DRAFT_6296"/>
<organism evidence="2 3">
    <name type="scientific">Chthoniobacter flavus Ellin428</name>
    <dbReference type="NCBI Taxonomy" id="497964"/>
    <lineage>
        <taxon>Bacteria</taxon>
        <taxon>Pseudomonadati</taxon>
        <taxon>Verrucomicrobiota</taxon>
        <taxon>Spartobacteria</taxon>
        <taxon>Chthoniobacterales</taxon>
        <taxon>Chthoniobacteraceae</taxon>
        <taxon>Chthoniobacter</taxon>
    </lineage>
</organism>
<dbReference type="EMBL" id="ABVL01000038">
    <property type="protein sequence ID" value="EDY16192.1"/>
    <property type="molecule type" value="Genomic_DNA"/>
</dbReference>
<dbReference type="InterPro" id="IPR008979">
    <property type="entry name" value="Galactose-bd-like_sf"/>
</dbReference>
<accession>B4DBK5</accession>
<evidence type="ECO:0000313" key="2">
    <source>
        <dbReference type="EMBL" id="EDY16192.1"/>
    </source>
</evidence>
<dbReference type="Proteomes" id="UP000005824">
    <property type="component" value="Unassembled WGS sequence"/>
</dbReference>
<evidence type="ECO:0000259" key="1">
    <source>
        <dbReference type="Pfam" id="PF08305"/>
    </source>
</evidence>
<gene>
    <name evidence="2" type="ORF">CfE428DRAFT_6296</name>
</gene>
<comment type="caution">
    <text evidence="2">The sequence shown here is derived from an EMBL/GenBank/DDBJ whole genome shotgun (WGS) entry which is preliminary data.</text>
</comment>
<feature type="domain" description="Glycosyl hydrolase family 98 putative carbohydrate-binding module" evidence="1">
    <location>
        <begin position="123"/>
        <end position="220"/>
    </location>
</feature>
<dbReference type="RefSeq" id="WP_006983614.1">
    <property type="nucleotide sequence ID" value="NZ_ABVL01000038.1"/>
</dbReference>
<dbReference type="Pfam" id="PF08305">
    <property type="entry name" value="NPCBM"/>
    <property type="match status" value="1"/>
</dbReference>
<reference evidence="2 3" key="1">
    <citation type="journal article" date="2011" name="J. Bacteriol.">
        <title>Genome sequence of Chthoniobacter flavus Ellin428, an aerobic heterotrophic soil bacterium.</title>
        <authorList>
            <person name="Kant R."/>
            <person name="van Passel M.W."/>
            <person name="Palva A."/>
            <person name="Lucas S."/>
            <person name="Lapidus A."/>
            <person name="Glavina Del Rio T."/>
            <person name="Dalin E."/>
            <person name="Tice H."/>
            <person name="Bruce D."/>
            <person name="Goodwin L."/>
            <person name="Pitluck S."/>
            <person name="Larimer F.W."/>
            <person name="Land M.L."/>
            <person name="Hauser L."/>
            <person name="Sangwan P."/>
            <person name="de Vos W.M."/>
            <person name="Janssen P.H."/>
            <person name="Smidt H."/>
        </authorList>
    </citation>
    <scope>NUCLEOTIDE SEQUENCE [LARGE SCALE GENOMIC DNA]</scope>
    <source>
        <strain evidence="2 3">Ellin428</strain>
    </source>
</reference>
<dbReference type="InParanoid" id="B4DBK5"/>
<dbReference type="InterPro" id="IPR013222">
    <property type="entry name" value="Glyco_hyd_98_carb-bd"/>
</dbReference>
<dbReference type="SUPFAM" id="SSF49785">
    <property type="entry name" value="Galactose-binding domain-like"/>
    <property type="match status" value="1"/>
</dbReference>
<keyword evidence="3" id="KW-1185">Reference proteome</keyword>
<dbReference type="Gene3D" id="2.60.120.1060">
    <property type="entry name" value="NPCBM/NEW2 domain"/>
    <property type="match status" value="1"/>
</dbReference>
<proteinExistence type="predicted"/>
<protein>
    <recommendedName>
        <fullName evidence="1">Glycosyl hydrolase family 98 putative carbohydrate-binding module domain-containing protein</fullName>
    </recommendedName>
</protein>
<name>B4DBK5_9BACT</name>
<evidence type="ECO:0000313" key="3">
    <source>
        <dbReference type="Proteomes" id="UP000005824"/>
    </source>
</evidence>
<dbReference type="InterPro" id="IPR038637">
    <property type="entry name" value="NPCBM_sf"/>
</dbReference>
<sequence>MLPKGDFFSGTIKGADVEVVKVFNPIFGPRTFPARDIHALVLRDAHLPNSPYEVRTRDGSLFPAEYVAPDRTNVTIKGTLYDNLLLGTSDVVEIRAGASRCRPVATFGLLRAEPTEGLHLLPERGFTMAAKCVASCVAPAGFTEFIARVAADDSTPADQKMVFSVLADGRVVARSPALTAGEAPQLLRVALTGVHNLILRVDATANATADTKGHWIQAFFLRH</sequence>
<dbReference type="AlphaFoldDB" id="B4DBK5"/>